<proteinExistence type="predicted"/>
<accession>A0A238LBU9</accession>
<evidence type="ECO:0000313" key="3">
    <source>
        <dbReference type="Proteomes" id="UP000201613"/>
    </source>
</evidence>
<dbReference type="Proteomes" id="UP000201613">
    <property type="component" value="Unassembled WGS sequence"/>
</dbReference>
<dbReference type="PANTHER" id="PTHR47129">
    <property type="entry name" value="QUINONE OXIDOREDUCTASE 2"/>
    <property type="match status" value="1"/>
</dbReference>
<dbReference type="AlphaFoldDB" id="A0A238LBU9"/>
<dbReference type="Gene3D" id="3.90.25.10">
    <property type="entry name" value="UDP-galactose 4-epimerase, domain 1"/>
    <property type="match status" value="1"/>
</dbReference>
<dbReference type="GO" id="GO:0003955">
    <property type="term" value="F:NAD(P)H dehydrogenase (quinone) activity"/>
    <property type="evidence" value="ECO:0007669"/>
    <property type="project" value="UniProtKB-EC"/>
</dbReference>
<dbReference type="PANTHER" id="PTHR47129:SF1">
    <property type="entry name" value="NMRA-LIKE DOMAIN-CONTAINING PROTEIN"/>
    <property type="match status" value="1"/>
</dbReference>
<dbReference type="OrthoDB" id="7771794at2"/>
<sequence length="285" mass="29473">MTKYLITGASGQLGSLVVDHLAKRVDASDIVVLVRSAEKAAAFDGKGIETRLGDYNDGASLKAAFQGIDRLLLISSSEMGQRVAQHLAVIDAAKDAGVGFIAYTSLLDAADSPMMLAAEHKATESALAESGLSYTLLRNGWYSENVIGTAEQDIGLGQRFGASADGKYSFAPRNDYAEAAAVVLAGGHDGEVLELAGDEALTLSQYVEILSDVAGKPVAYLDLPEAALKDAMVKAGLPDGFAGFLADSEAGAAKGALFNDSKTLSSLIGRPTEAMAVTLRAALGK</sequence>
<name>A0A238LBU9_9RHOB</name>
<dbReference type="EC" id="1.6.5.2" evidence="2"/>
<evidence type="ECO:0000259" key="1">
    <source>
        <dbReference type="Pfam" id="PF05368"/>
    </source>
</evidence>
<dbReference type="InterPro" id="IPR036291">
    <property type="entry name" value="NAD(P)-bd_dom_sf"/>
</dbReference>
<dbReference type="Gene3D" id="3.40.50.720">
    <property type="entry name" value="NAD(P)-binding Rossmann-like Domain"/>
    <property type="match status" value="1"/>
</dbReference>
<dbReference type="InterPro" id="IPR008030">
    <property type="entry name" value="NmrA-like"/>
</dbReference>
<evidence type="ECO:0000313" key="2">
    <source>
        <dbReference type="EMBL" id="SMY07033.1"/>
    </source>
</evidence>
<feature type="domain" description="NmrA-like" evidence="1">
    <location>
        <begin position="5"/>
        <end position="248"/>
    </location>
</feature>
<dbReference type="RefSeq" id="WP_093991131.1">
    <property type="nucleotide sequence ID" value="NZ_FXZK01000001.1"/>
</dbReference>
<protein>
    <submittedName>
        <fullName evidence="2">Quinone oxidoreductase 2</fullName>
        <ecNumber evidence="2">1.6.5.2</ecNumber>
    </submittedName>
</protein>
<organism evidence="2 3">
    <name type="scientific">Flavimaricola marinus</name>
    <dbReference type="NCBI Taxonomy" id="1819565"/>
    <lineage>
        <taxon>Bacteria</taxon>
        <taxon>Pseudomonadati</taxon>
        <taxon>Pseudomonadota</taxon>
        <taxon>Alphaproteobacteria</taxon>
        <taxon>Rhodobacterales</taxon>
        <taxon>Paracoccaceae</taxon>
        <taxon>Flavimaricola</taxon>
    </lineage>
</organism>
<gene>
    <name evidence="2" type="primary">qorB</name>
    <name evidence="2" type="ORF">LOM8899_01165</name>
</gene>
<dbReference type="EMBL" id="FXZK01000001">
    <property type="protein sequence ID" value="SMY07033.1"/>
    <property type="molecule type" value="Genomic_DNA"/>
</dbReference>
<dbReference type="SUPFAM" id="SSF51735">
    <property type="entry name" value="NAD(P)-binding Rossmann-fold domains"/>
    <property type="match status" value="1"/>
</dbReference>
<keyword evidence="3" id="KW-1185">Reference proteome</keyword>
<dbReference type="Pfam" id="PF05368">
    <property type="entry name" value="NmrA"/>
    <property type="match status" value="1"/>
</dbReference>
<dbReference type="CDD" id="cd05269">
    <property type="entry name" value="TMR_SDR_a"/>
    <property type="match status" value="1"/>
</dbReference>
<dbReference type="InterPro" id="IPR052718">
    <property type="entry name" value="NmrA-type_oxidoreductase"/>
</dbReference>
<reference evidence="2 3" key="1">
    <citation type="submission" date="2017-05" db="EMBL/GenBank/DDBJ databases">
        <authorList>
            <person name="Song R."/>
            <person name="Chenine A.L."/>
            <person name="Ruprecht R.M."/>
        </authorList>
    </citation>
    <scope>NUCLEOTIDE SEQUENCE [LARGE SCALE GENOMIC DNA]</scope>
    <source>
        <strain evidence="2 3">CECT 8899</strain>
    </source>
</reference>
<keyword evidence="2" id="KW-0560">Oxidoreductase</keyword>